<evidence type="ECO:0000313" key="2">
    <source>
        <dbReference type="EMBL" id="PTW62988.1"/>
    </source>
</evidence>
<name>A0A2T5VGX3_9HYPH</name>
<dbReference type="RefSeq" id="WP_146177345.1">
    <property type="nucleotide sequence ID" value="NZ_QAYG01000001.1"/>
</dbReference>
<evidence type="ECO:0000256" key="1">
    <source>
        <dbReference type="SAM" id="Phobius"/>
    </source>
</evidence>
<accession>A0A2T5VGX3</accession>
<dbReference type="AlphaFoldDB" id="A0A2T5VGX3"/>
<proteinExistence type="predicted"/>
<dbReference type="Proteomes" id="UP000244081">
    <property type="component" value="Unassembled WGS sequence"/>
</dbReference>
<keyword evidence="3" id="KW-1185">Reference proteome</keyword>
<evidence type="ECO:0000313" key="3">
    <source>
        <dbReference type="Proteomes" id="UP000244081"/>
    </source>
</evidence>
<gene>
    <name evidence="2" type="ORF">C8N35_1011037</name>
</gene>
<feature type="transmembrane region" description="Helical" evidence="1">
    <location>
        <begin position="12"/>
        <end position="31"/>
    </location>
</feature>
<comment type="caution">
    <text evidence="2">The sequence shown here is derived from an EMBL/GenBank/DDBJ whole genome shotgun (WGS) entry which is preliminary data.</text>
</comment>
<reference evidence="2 3" key="1">
    <citation type="submission" date="2018-04" db="EMBL/GenBank/DDBJ databases">
        <title>Genomic Encyclopedia of Archaeal and Bacterial Type Strains, Phase II (KMG-II): from individual species to whole genera.</title>
        <authorList>
            <person name="Goeker M."/>
        </authorList>
    </citation>
    <scope>NUCLEOTIDE SEQUENCE [LARGE SCALE GENOMIC DNA]</scope>
    <source>
        <strain evidence="2 3">DSM 23382</strain>
    </source>
</reference>
<dbReference type="EMBL" id="QAYG01000001">
    <property type="protein sequence ID" value="PTW62988.1"/>
    <property type="molecule type" value="Genomic_DNA"/>
</dbReference>
<protein>
    <submittedName>
        <fullName evidence="2">Uncharacterized protein</fullName>
    </submittedName>
</protein>
<dbReference type="OrthoDB" id="122807at2"/>
<keyword evidence="1" id="KW-0812">Transmembrane</keyword>
<keyword evidence="1" id="KW-0472">Membrane</keyword>
<organism evidence="2 3">
    <name type="scientific">Breoghania corrubedonensis</name>
    <dbReference type="NCBI Taxonomy" id="665038"/>
    <lineage>
        <taxon>Bacteria</taxon>
        <taxon>Pseudomonadati</taxon>
        <taxon>Pseudomonadota</taxon>
        <taxon>Alphaproteobacteria</taxon>
        <taxon>Hyphomicrobiales</taxon>
        <taxon>Stappiaceae</taxon>
        <taxon>Breoghania</taxon>
    </lineage>
</organism>
<sequence length="152" mass="16982">MSGTPLSMPVRVLLAAAMSLSGVLVTAWLVWPEPTEAETIACFIEETGTWSNRHARTGDISRVQVESQCKGNKLVHRVRVLTKCAPRDCTWGWAAGAKKSGGRFVATFSTYSAYRYFQMEVTGNHALVSVTYDYHDERKEDEAASFRMVRDD</sequence>
<keyword evidence="1" id="KW-1133">Transmembrane helix</keyword>